<dbReference type="PANTHER" id="PTHR37422:SF13">
    <property type="entry name" value="LIPOPOLYSACCHARIDE BIOSYNTHESIS PROTEIN PA4999-RELATED"/>
    <property type="match status" value="1"/>
</dbReference>
<evidence type="ECO:0000313" key="7">
    <source>
        <dbReference type="EMBL" id="OBR68422.1"/>
    </source>
</evidence>
<feature type="transmembrane region" description="Helical" evidence="5">
    <location>
        <begin position="38"/>
        <end position="56"/>
    </location>
</feature>
<dbReference type="InterPro" id="IPR007016">
    <property type="entry name" value="O-antigen_ligase-rel_domated"/>
</dbReference>
<feature type="transmembrane region" description="Helical" evidence="5">
    <location>
        <begin position="91"/>
        <end position="109"/>
    </location>
</feature>
<comment type="subcellular location">
    <subcellularLocation>
        <location evidence="1">Membrane</location>
        <topology evidence="1">Multi-pass membrane protein</topology>
    </subcellularLocation>
</comment>
<dbReference type="OrthoDB" id="104748at2"/>
<sequence>MRSVLQTNIIFHKLFIMCLFTLFLPPLFLSIMDSTLTFYIGEAFFIFVFLLWLINILKLGKITYTNPIKIHLFFVITSSISVVNADNLGRYLIGLTTYIEAGLVLLVLSNLTISSKKIENLGTYFLVSSFVLTSFIFYETILINGGNFMLGNKIVLDIGSSNYLASLLLIPFFILFSKFLNKLTLQYLAGVVLTGVALIFTGSRTSLFIVFVFSVFLIIKELFLSKISIAKKTIIAFSVCIGAYIIYVIGGRFLSQMAATGRFDNLVNQSNLIDRFRIFEFYFAAFKDHPILGNGYLNVNALNEYYLAHNFILQTLADTGILSCLLFMFLLFTINSYLKKGLAIVKNKKSFVFIIGYRRGFWAVLAHGMLEPNFGTKLFMLYVFLGLGIVTLMIQNESKKSIH</sequence>
<dbReference type="PANTHER" id="PTHR37422">
    <property type="entry name" value="TEICHURONIC ACID BIOSYNTHESIS PROTEIN TUAE"/>
    <property type="match status" value="1"/>
</dbReference>
<comment type="caution">
    <text evidence="7">The sequence shown here is derived from an EMBL/GenBank/DDBJ whole genome shotgun (WGS) entry which is preliminary data.</text>
</comment>
<feature type="transmembrane region" description="Helical" evidence="5">
    <location>
        <begin position="121"/>
        <end position="138"/>
    </location>
</feature>
<keyword evidence="3 5" id="KW-1133">Transmembrane helix</keyword>
<feature type="transmembrane region" description="Helical" evidence="5">
    <location>
        <begin position="376"/>
        <end position="394"/>
    </location>
</feature>
<keyword evidence="2 5" id="KW-0812">Transmembrane</keyword>
<proteinExistence type="predicted"/>
<accession>A0A1A5YS25</accession>
<evidence type="ECO:0000259" key="6">
    <source>
        <dbReference type="Pfam" id="PF04932"/>
    </source>
</evidence>
<dbReference type="AlphaFoldDB" id="A0A1A5YS25"/>
<feature type="transmembrane region" description="Helical" evidence="5">
    <location>
        <begin position="158"/>
        <end position="176"/>
    </location>
</feature>
<feature type="transmembrane region" description="Helical" evidence="5">
    <location>
        <begin position="12"/>
        <end position="32"/>
    </location>
</feature>
<feature type="transmembrane region" description="Helical" evidence="5">
    <location>
        <begin position="206"/>
        <end position="223"/>
    </location>
</feature>
<dbReference type="STRING" id="1844972.A7K91_21310"/>
<dbReference type="RefSeq" id="WP_068679210.1">
    <property type="nucleotide sequence ID" value="NZ_LYPA01000026.1"/>
</dbReference>
<dbReference type="EMBL" id="LYPA01000026">
    <property type="protein sequence ID" value="OBR68422.1"/>
    <property type="molecule type" value="Genomic_DNA"/>
</dbReference>
<feature type="transmembrane region" description="Helical" evidence="5">
    <location>
        <begin position="320"/>
        <end position="338"/>
    </location>
</feature>
<evidence type="ECO:0000256" key="2">
    <source>
        <dbReference type="ARBA" id="ARBA00022692"/>
    </source>
</evidence>
<feature type="transmembrane region" description="Helical" evidence="5">
    <location>
        <begin position="68"/>
        <end position="85"/>
    </location>
</feature>
<organism evidence="7 8">
    <name type="scientific">Paenibacillus oryzae</name>
    <dbReference type="NCBI Taxonomy" id="1844972"/>
    <lineage>
        <taxon>Bacteria</taxon>
        <taxon>Bacillati</taxon>
        <taxon>Bacillota</taxon>
        <taxon>Bacilli</taxon>
        <taxon>Bacillales</taxon>
        <taxon>Paenibacillaceae</taxon>
        <taxon>Paenibacillus</taxon>
    </lineage>
</organism>
<protein>
    <recommendedName>
        <fullName evidence="6">O-antigen ligase-related domain-containing protein</fullName>
    </recommendedName>
</protein>
<evidence type="ECO:0000256" key="5">
    <source>
        <dbReference type="SAM" id="Phobius"/>
    </source>
</evidence>
<evidence type="ECO:0000313" key="8">
    <source>
        <dbReference type="Proteomes" id="UP000092024"/>
    </source>
</evidence>
<gene>
    <name evidence="7" type="ORF">A7K91_21310</name>
</gene>
<evidence type="ECO:0000256" key="3">
    <source>
        <dbReference type="ARBA" id="ARBA00022989"/>
    </source>
</evidence>
<name>A0A1A5YS25_9BACL</name>
<keyword evidence="4 5" id="KW-0472">Membrane</keyword>
<reference evidence="7 8" key="1">
    <citation type="submission" date="2016-05" db="EMBL/GenBank/DDBJ databases">
        <title>Paenibacillus oryzae. sp. nov., isolated from the rice root.</title>
        <authorList>
            <person name="Zhang J."/>
            <person name="Zhang X."/>
        </authorList>
    </citation>
    <scope>NUCLEOTIDE SEQUENCE [LARGE SCALE GENOMIC DNA]</scope>
    <source>
        <strain evidence="7 8">1DrF-4</strain>
    </source>
</reference>
<feature type="transmembrane region" description="Helical" evidence="5">
    <location>
        <begin position="235"/>
        <end position="254"/>
    </location>
</feature>
<dbReference type="Pfam" id="PF04932">
    <property type="entry name" value="Wzy_C"/>
    <property type="match status" value="1"/>
</dbReference>
<evidence type="ECO:0000256" key="1">
    <source>
        <dbReference type="ARBA" id="ARBA00004141"/>
    </source>
</evidence>
<dbReference type="GO" id="GO:0016020">
    <property type="term" value="C:membrane"/>
    <property type="evidence" value="ECO:0007669"/>
    <property type="project" value="UniProtKB-SubCell"/>
</dbReference>
<evidence type="ECO:0000256" key="4">
    <source>
        <dbReference type="ARBA" id="ARBA00023136"/>
    </source>
</evidence>
<dbReference type="Proteomes" id="UP000092024">
    <property type="component" value="Unassembled WGS sequence"/>
</dbReference>
<dbReference type="InterPro" id="IPR051533">
    <property type="entry name" value="WaaL-like"/>
</dbReference>
<feature type="domain" description="O-antigen ligase-related" evidence="6">
    <location>
        <begin position="190"/>
        <end position="328"/>
    </location>
</feature>
<keyword evidence="8" id="KW-1185">Reference proteome</keyword>
<feature type="transmembrane region" description="Helical" evidence="5">
    <location>
        <begin position="183"/>
        <end position="200"/>
    </location>
</feature>